<comment type="caution">
    <text evidence="2">The sequence shown here is derived from an EMBL/GenBank/DDBJ whole genome shotgun (WGS) entry which is preliminary data.</text>
</comment>
<protein>
    <submittedName>
        <fullName evidence="2">Uncharacterized protein</fullName>
    </submittedName>
</protein>
<dbReference type="Proteomes" id="UP000004521">
    <property type="component" value="Chromosome II"/>
</dbReference>
<organism evidence="2 3">
    <name type="scientific">Aliivibrio fischeri SR5</name>
    <dbReference type="NCBI Taxonomy" id="1088719"/>
    <lineage>
        <taxon>Bacteria</taxon>
        <taxon>Pseudomonadati</taxon>
        <taxon>Pseudomonadota</taxon>
        <taxon>Gammaproteobacteria</taxon>
        <taxon>Vibrionales</taxon>
        <taxon>Vibrionaceae</taxon>
        <taxon>Aliivibrio</taxon>
    </lineage>
</organism>
<dbReference type="EMBL" id="AHIH01000011">
    <property type="protein sequence ID" value="EHN68693.1"/>
    <property type="molecule type" value="Genomic_DNA"/>
</dbReference>
<evidence type="ECO:0000256" key="1">
    <source>
        <dbReference type="SAM" id="Phobius"/>
    </source>
</evidence>
<gene>
    <name evidence="2" type="ORF">VFSR5_A0591</name>
</gene>
<name>A0AAV3EPM3_ALIFS</name>
<keyword evidence="1" id="KW-1133">Transmembrane helix</keyword>
<accession>A0AAV3EPM3</accession>
<proteinExistence type="predicted"/>
<keyword evidence="1" id="KW-0472">Membrane</keyword>
<feature type="transmembrane region" description="Helical" evidence="1">
    <location>
        <begin position="33"/>
        <end position="51"/>
    </location>
</feature>
<feature type="transmembrane region" description="Helical" evidence="1">
    <location>
        <begin position="7"/>
        <end position="27"/>
    </location>
</feature>
<evidence type="ECO:0000313" key="2">
    <source>
        <dbReference type="EMBL" id="EHN68693.1"/>
    </source>
</evidence>
<feature type="transmembrane region" description="Helical" evidence="1">
    <location>
        <begin position="63"/>
        <end position="82"/>
    </location>
</feature>
<dbReference type="AlphaFoldDB" id="A0AAV3EPM3"/>
<reference evidence="2 3" key="1">
    <citation type="journal article" date="2012" name="J. Bacteriol.">
        <title>Draft Genome Sequence of Vibrio fischeri SR5, a Strain Isolated from the Light Organ of the Mediterranean Squid Sepiola robusta.</title>
        <authorList>
            <person name="Gyllborg M.C."/>
            <person name="Sahl J.W."/>
            <person name="Cronin D.C.III."/>
            <person name="Rasko D.A."/>
            <person name="Mandel M.J."/>
        </authorList>
    </citation>
    <scope>NUCLEOTIDE SEQUENCE [LARGE SCALE GENOMIC DNA]</scope>
    <source>
        <strain evidence="2 3">SR5</strain>
    </source>
</reference>
<sequence length="213" mass="24439">MSFIIISVTFIVYMIITTTYIGYINYFECSSSVLAYTSWGCALFILLALLYKARNRPNQINNVKRFFMLFGFSILIGAMFRIGPVGNIAVIYHIFLGEQIALITKVSRSNDNYFIYKGCRGKLKAFNHSKLKDETLCGIGFEDWKTIEPDTPMLLIGTQSYFGINFERYAIPALSSRELILNKLTDVSDVVYVKRSEQGVELKTKRLIYRSFD</sequence>
<evidence type="ECO:0000313" key="3">
    <source>
        <dbReference type="Proteomes" id="UP000004521"/>
    </source>
</evidence>
<keyword evidence="1" id="KW-0812">Transmembrane</keyword>